<accession>A0ABR3FN49</accession>
<keyword evidence="2" id="KW-0812">Transmembrane</keyword>
<feature type="transmembrane region" description="Helical" evidence="2">
    <location>
        <begin position="198"/>
        <end position="219"/>
    </location>
</feature>
<protein>
    <recommendedName>
        <fullName evidence="3">DUF6534 domain-containing protein</fullName>
    </recommendedName>
</protein>
<feature type="compositionally biased region" description="Polar residues" evidence="1">
    <location>
        <begin position="321"/>
        <end position="333"/>
    </location>
</feature>
<dbReference type="InterPro" id="IPR045339">
    <property type="entry name" value="DUF6534"/>
</dbReference>
<evidence type="ECO:0000313" key="4">
    <source>
        <dbReference type="EMBL" id="KAL0576524.1"/>
    </source>
</evidence>
<dbReference type="EMBL" id="JBAHYK010000217">
    <property type="protein sequence ID" value="KAL0576524.1"/>
    <property type="molecule type" value="Genomic_DNA"/>
</dbReference>
<feature type="transmembrane region" description="Helical" evidence="2">
    <location>
        <begin position="157"/>
        <end position="178"/>
    </location>
</feature>
<feature type="region of interest" description="Disordered" evidence="1">
    <location>
        <begin position="317"/>
        <end position="390"/>
    </location>
</feature>
<dbReference type="PANTHER" id="PTHR40465">
    <property type="entry name" value="CHROMOSOME 1, WHOLE GENOME SHOTGUN SEQUENCE"/>
    <property type="match status" value="1"/>
</dbReference>
<evidence type="ECO:0000256" key="1">
    <source>
        <dbReference type="SAM" id="MobiDB-lite"/>
    </source>
</evidence>
<feature type="compositionally biased region" description="Basic and acidic residues" evidence="1">
    <location>
        <begin position="359"/>
        <end position="378"/>
    </location>
</feature>
<evidence type="ECO:0000256" key="2">
    <source>
        <dbReference type="SAM" id="Phobius"/>
    </source>
</evidence>
<keyword evidence="2" id="KW-1133">Transmembrane helix</keyword>
<proteinExistence type="predicted"/>
<dbReference type="Proteomes" id="UP001465976">
    <property type="component" value="Unassembled WGS sequence"/>
</dbReference>
<dbReference type="PANTHER" id="PTHR40465:SF1">
    <property type="entry name" value="DUF6534 DOMAIN-CONTAINING PROTEIN"/>
    <property type="match status" value="1"/>
</dbReference>
<gene>
    <name evidence="4" type="ORF">V5O48_005444</name>
</gene>
<name>A0ABR3FN49_9AGAR</name>
<feature type="transmembrane region" description="Helical" evidence="2">
    <location>
        <begin position="88"/>
        <end position="105"/>
    </location>
</feature>
<evidence type="ECO:0000313" key="5">
    <source>
        <dbReference type="Proteomes" id="UP001465976"/>
    </source>
</evidence>
<dbReference type="Pfam" id="PF20152">
    <property type="entry name" value="DUF6534"/>
    <property type="match status" value="1"/>
</dbReference>
<feature type="domain" description="DUF6534" evidence="3">
    <location>
        <begin position="203"/>
        <end position="288"/>
    </location>
</feature>
<sequence length="390" mass="42520">MDHQVWRIWTPVHRDVFQYDLIRGYADPGRVFASMRLSCLLSGIVDGDILSTVQKVRYFSDHVWIRYFASIIELVERRKAADTLASKVLYLLLAETVGTGLFFAMMYDPLVLNSGRPEIQIRSPFLLRTDGPITALIATPVQIFMAWRIKVISGSKLLTFLISVLSLASLAGGIWTGVGVAQNPDFKDFVHFQGAPGLWLVSAAVSDVLIATSLVVFLVKRKSSFISTNDQIDRIVRLTVQTGTITAVAALADAIVFLAAPHTTVFFIWDLSLSKLYSNSVLSSLNARGWGAQNGNGGGAPTSVLFASNLDGLSAFESDESSTVPRTPTSTLPHHSRSPPDTLPGDIELGIPHRSIRSLSDDGTKDGESPTDTRREVHVSFSPSRMNGAD</sequence>
<evidence type="ECO:0000259" key="3">
    <source>
        <dbReference type="Pfam" id="PF20152"/>
    </source>
</evidence>
<organism evidence="4 5">
    <name type="scientific">Marasmius crinis-equi</name>
    <dbReference type="NCBI Taxonomy" id="585013"/>
    <lineage>
        <taxon>Eukaryota</taxon>
        <taxon>Fungi</taxon>
        <taxon>Dikarya</taxon>
        <taxon>Basidiomycota</taxon>
        <taxon>Agaricomycotina</taxon>
        <taxon>Agaricomycetes</taxon>
        <taxon>Agaricomycetidae</taxon>
        <taxon>Agaricales</taxon>
        <taxon>Marasmiineae</taxon>
        <taxon>Marasmiaceae</taxon>
        <taxon>Marasmius</taxon>
    </lineage>
</organism>
<feature type="transmembrane region" description="Helical" evidence="2">
    <location>
        <begin position="125"/>
        <end position="145"/>
    </location>
</feature>
<reference evidence="4 5" key="1">
    <citation type="submission" date="2024-02" db="EMBL/GenBank/DDBJ databases">
        <title>A draft genome for the cacao thread blight pathogen Marasmius crinis-equi.</title>
        <authorList>
            <person name="Cohen S.P."/>
            <person name="Baruah I.K."/>
            <person name="Amoako-Attah I."/>
            <person name="Bukari Y."/>
            <person name="Meinhardt L.W."/>
            <person name="Bailey B.A."/>
        </authorList>
    </citation>
    <scope>NUCLEOTIDE SEQUENCE [LARGE SCALE GENOMIC DNA]</scope>
    <source>
        <strain evidence="4 5">GH-76</strain>
    </source>
</reference>
<keyword evidence="5" id="KW-1185">Reference proteome</keyword>
<comment type="caution">
    <text evidence="4">The sequence shown here is derived from an EMBL/GenBank/DDBJ whole genome shotgun (WGS) entry which is preliminary data.</text>
</comment>
<feature type="compositionally biased region" description="Polar residues" evidence="1">
    <location>
        <begin position="381"/>
        <end position="390"/>
    </location>
</feature>
<feature type="transmembrane region" description="Helical" evidence="2">
    <location>
        <begin position="240"/>
        <end position="269"/>
    </location>
</feature>
<keyword evidence="2" id="KW-0472">Membrane</keyword>